<feature type="transmembrane region" description="Helical" evidence="1">
    <location>
        <begin position="112"/>
        <end position="133"/>
    </location>
</feature>
<feature type="transmembrane region" description="Helical" evidence="1">
    <location>
        <begin position="27"/>
        <end position="47"/>
    </location>
</feature>
<organism evidence="2 3">
    <name type="scientific">Meristemomyces frigidus</name>
    <dbReference type="NCBI Taxonomy" id="1508187"/>
    <lineage>
        <taxon>Eukaryota</taxon>
        <taxon>Fungi</taxon>
        <taxon>Dikarya</taxon>
        <taxon>Ascomycota</taxon>
        <taxon>Pezizomycotina</taxon>
        <taxon>Dothideomycetes</taxon>
        <taxon>Dothideomycetidae</taxon>
        <taxon>Mycosphaerellales</taxon>
        <taxon>Teratosphaeriaceae</taxon>
        <taxon>Meristemomyces</taxon>
    </lineage>
</organism>
<protein>
    <submittedName>
        <fullName evidence="2">Uncharacterized protein</fullName>
    </submittedName>
</protein>
<keyword evidence="1" id="KW-1133">Transmembrane helix</keyword>
<evidence type="ECO:0000313" key="3">
    <source>
        <dbReference type="Proteomes" id="UP001310890"/>
    </source>
</evidence>
<keyword evidence="1" id="KW-0472">Membrane</keyword>
<keyword evidence="1" id="KW-0812">Transmembrane</keyword>
<evidence type="ECO:0000256" key="1">
    <source>
        <dbReference type="SAM" id="Phobius"/>
    </source>
</evidence>
<feature type="transmembrane region" description="Helical" evidence="1">
    <location>
        <begin position="68"/>
        <end position="92"/>
    </location>
</feature>
<dbReference type="EMBL" id="JAVRRL010000064">
    <property type="protein sequence ID" value="KAK5109439.1"/>
    <property type="molecule type" value="Genomic_DNA"/>
</dbReference>
<gene>
    <name evidence="2" type="ORF">LTR62_006998</name>
</gene>
<evidence type="ECO:0000313" key="2">
    <source>
        <dbReference type="EMBL" id="KAK5109439.1"/>
    </source>
</evidence>
<sequence>MSTLELTMQDVLDRGITTATVSFANTLHFLIAAVITLLVGMVVTFIISKSIDARQDPFIVFKSPVKPVALLASLLASSFLAIQVVGSIWTFLQAKGAISMSRCALTTMAATLGIEAACLVVFGGFSVLAALVAPKYEGIEEAAGSRSRSTRSQ</sequence>
<name>A0AAN7YE38_9PEZI</name>
<proteinExistence type="predicted"/>
<accession>A0AAN7YE38</accession>
<reference evidence="2" key="1">
    <citation type="submission" date="2023-08" db="EMBL/GenBank/DDBJ databases">
        <title>Black Yeasts Isolated from many extreme environments.</title>
        <authorList>
            <person name="Coleine C."/>
            <person name="Stajich J.E."/>
            <person name="Selbmann L."/>
        </authorList>
    </citation>
    <scope>NUCLEOTIDE SEQUENCE</scope>
    <source>
        <strain evidence="2">CCFEE 5401</strain>
    </source>
</reference>
<dbReference type="Proteomes" id="UP001310890">
    <property type="component" value="Unassembled WGS sequence"/>
</dbReference>
<comment type="caution">
    <text evidence="2">The sequence shown here is derived from an EMBL/GenBank/DDBJ whole genome shotgun (WGS) entry which is preliminary data.</text>
</comment>
<dbReference type="AlphaFoldDB" id="A0AAN7YE38"/>